<comment type="subcellular location">
    <subcellularLocation>
        <location evidence="7">Cytoplasm</location>
    </subcellularLocation>
</comment>
<dbReference type="Proteomes" id="UP000480684">
    <property type="component" value="Unassembled WGS sequence"/>
</dbReference>
<keyword evidence="1 7" id="KW-0963">Cytoplasm</keyword>
<dbReference type="AlphaFoldDB" id="A0A7C9QS78"/>
<evidence type="ECO:0000256" key="7">
    <source>
        <dbReference type="HAMAP-Rule" id="MF_00203"/>
    </source>
</evidence>
<dbReference type="InterPro" id="IPR036876">
    <property type="entry name" value="UVR_dom_sf"/>
</dbReference>
<evidence type="ECO:0000256" key="6">
    <source>
        <dbReference type="ARBA" id="ARBA00023236"/>
    </source>
</evidence>
<dbReference type="FunFam" id="3.40.1440.10:FF:000001">
    <property type="entry name" value="UvrABC system protein C"/>
    <property type="match status" value="1"/>
</dbReference>
<dbReference type="NCBIfam" id="TIGR00194">
    <property type="entry name" value="uvrC"/>
    <property type="match status" value="1"/>
</dbReference>
<feature type="domain" description="GIY-YIG" evidence="8">
    <location>
        <begin position="37"/>
        <end position="115"/>
    </location>
</feature>
<dbReference type="RefSeq" id="WP_163674650.1">
    <property type="nucleotide sequence ID" value="NZ_JAAIYP010000009.1"/>
</dbReference>
<name>A0A7C9QS78_9PROT</name>
<dbReference type="InterPro" id="IPR001943">
    <property type="entry name" value="UVR_dom"/>
</dbReference>
<dbReference type="PROSITE" id="PS50165">
    <property type="entry name" value="UVRC"/>
    <property type="match status" value="1"/>
</dbReference>
<dbReference type="Pfam" id="PF22920">
    <property type="entry name" value="UvrC_RNaseH"/>
    <property type="match status" value="1"/>
</dbReference>
<dbReference type="GO" id="GO:0005737">
    <property type="term" value="C:cytoplasm"/>
    <property type="evidence" value="ECO:0007669"/>
    <property type="project" value="UniProtKB-SubCell"/>
</dbReference>
<evidence type="ECO:0000256" key="5">
    <source>
        <dbReference type="ARBA" id="ARBA00023204"/>
    </source>
</evidence>
<dbReference type="SUPFAM" id="SSF82771">
    <property type="entry name" value="GIY-YIG endonuclease"/>
    <property type="match status" value="1"/>
</dbReference>
<keyword evidence="2 7" id="KW-0227">DNA damage</keyword>
<dbReference type="InterPro" id="IPR035901">
    <property type="entry name" value="GIY-YIG_endonuc_sf"/>
</dbReference>
<dbReference type="EMBL" id="JAAIYP010000009">
    <property type="protein sequence ID" value="NFV79017.1"/>
    <property type="molecule type" value="Genomic_DNA"/>
</dbReference>
<sequence>MTEASENGFVSPEECAQAGPLATGVAVIARHLETMPASPGVYRMMNAKGDPLYVGKAKNLRKRVVAYTHPERQTLRIQRMIAETASMEVITTHTEVEALLLESNLIKKLGPRYNILLKDDKTFPYILVTADHDWPQIVKHRGARNRAGEYFGPFASVGAVNQTLSALQRAFLLRSCTDSVFSSRTRPCLLFQIKRCAAPCVERISRPEYMALVEQARAFLSGKSQDVQQEWRTRMVAASDAMDYELAAVYRDRIRAIAKIQAHQDINAADVAEADVVALHQAGGQTCIQVFFFRSGCNYGNRSYFPQHAESAEASEIMAAFLGQFYADKPPPKEIILSQEPAELEIAARALSEKAGHKVALSVPKRGERKRLVEHAYDNAREALGRRMAESSAQGKLLQGVAELFGLDAPPVRIEVYDNSHIQGTNAVGGMIVAGPEGFMKSAYRKFNIRSTELVPGDDYGMMREVLSRRFQRAQKEDPDRDHGLWPDLVLIDGGQGQLNAALEVFADLGVEDVALVSIAKGPDRNAGRERFFMPDRAPFGLEPRDPVLYFLQRLRDEAHRFAIGTHRARRAKGMGQSSLDDVPGIGARRKKALLHHFGSAREVAGAGLADLEAVDGISTAMAKKIYDHFHPQG</sequence>
<evidence type="ECO:0000313" key="10">
    <source>
        <dbReference type="EMBL" id="NFV79017.1"/>
    </source>
</evidence>
<keyword evidence="11" id="KW-1185">Reference proteome</keyword>
<dbReference type="GO" id="GO:0003677">
    <property type="term" value="F:DNA binding"/>
    <property type="evidence" value="ECO:0007669"/>
    <property type="project" value="UniProtKB-UniRule"/>
</dbReference>
<dbReference type="HAMAP" id="MF_00203">
    <property type="entry name" value="UvrC"/>
    <property type="match status" value="1"/>
</dbReference>
<dbReference type="GO" id="GO:0009380">
    <property type="term" value="C:excinuclease repair complex"/>
    <property type="evidence" value="ECO:0007669"/>
    <property type="project" value="InterPro"/>
</dbReference>
<evidence type="ECO:0000256" key="3">
    <source>
        <dbReference type="ARBA" id="ARBA00022769"/>
    </source>
</evidence>
<dbReference type="Gene3D" id="1.10.150.20">
    <property type="entry name" value="5' to 3' exonuclease, C-terminal subdomain"/>
    <property type="match status" value="1"/>
</dbReference>
<evidence type="ECO:0000256" key="2">
    <source>
        <dbReference type="ARBA" id="ARBA00022763"/>
    </source>
</evidence>
<dbReference type="GO" id="GO:0009381">
    <property type="term" value="F:excinuclease ABC activity"/>
    <property type="evidence" value="ECO:0007669"/>
    <property type="project" value="UniProtKB-UniRule"/>
</dbReference>
<evidence type="ECO:0000313" key="11">
    <source>
        <dbReference type="Proteomes" id="UP000480684"/>
    </source>
</evidence>
<dbReference type="SMART" id="SM00278">
    <property type="entry name" value="HhH1"/>
    <property type="match status" value="2"/>
</dbReference>
<keyword evidence="6 7" id="KW-0742">SOS response</keyword>
<comment type="subunit">
    <text evidence="7">Interacts with UvrB in an incision complex.</text>
</comment>
<dbReference type="Pfam" id="PF14520">
    <property type="entry name" value="HHH_5"/>
    <property type="match status" value="1"/>
</dbReference>
<dbReference type="Pfam" id="PF08459">
    <property type="entry name" value="UvrC_RNaseH_dom"/>
    <property type="match status" value="1"/>
</dbReference>
<feature type="domain" description="UvrC family homology region profile" evidence="9">
    <location>
        <begin position="276"/>
        <end position="506"/>
    </location>
</feature>
<proteinExistence type="inferred from homology"/>
<keyword evidence="4 7" id="KW-0267">Excision nuclease</keyword>
<dbReference type="Gene3D" id="3.30.420.340">
    <property type="entry name" value="UvrC, RNAse H endonuclease domain"/>
    <property type="match status" value="1"/>
</dbReference>
<dbReference type="GO" id="GO:0006289">
    <property type="term" value="P:nucleotide-excision repair"/>
    <property type="evidence" value="ECO:0007669"/>
    <property type="project" value="UniProtKB-UniRule"/>
</dbReference>
<evidence type="ECO:0000256" key="4">
    <source>
        <dbReference type="ARBA" id="ARBA00022881"/>
    </source>
</evidence>
<dbReference type="Gene3D" id="3.40.1440.10">
    <property type="entry name" value="GIY-YIG endonuclease"/>
    <property type="match status" value="1"/>
</dbReference>
<comment type="similarity">
    <text evidence="7">Belongs to the UvrC family.</text>
</comment>
<dbReference type="PROSITE" id="PS50164">
    <property type="entry name" value="GIY_YIG"/>
    <property type="match status" value="1"/>
</dbReference>
<dbReference type="FunFam" id="3.30.420.340:FF:000001">
    <property type="entry name" value="UvrABC system protein C"/>
    <property type="match status" value="1"/>
</dbReference>
<dbReference type="GO" id="GO:0009432">
    <property type="term" value="P:SOS response"/>
    <property type="evidence" value="ECO:0007669"/>
    <property type="project" value="UniProtKB-UniRule"/>
</dbReference>
<dbReference type="InterPro" id="IPR003583">
    <property type="entry name" value="Hlx-hairpin-Hlx_DNA-bd_motif"/>
</dbReference>
<dbReference type="SMART" id="SM00465">
    <property type="entry name" value="GIYc"/>
    <property type="match status" value="1"/>
</dbReference>
<dbReference type="InterPro" id="IPR001162">
    <property type="entry name" value="UvrC_RNase_H_dom"/>
</dbReference>
<dbReference type="InterPro" id="IPR000305">
    <property type="entry name" value="GIY-YIG_endonuc"/>
</dbReference>
<dbReference type="Pfam" id="PF02151">
    <property type="entry name" value="UVR"/>
    <property type="match status" value="1"/>
</dbReference>
<dbReference type="NCBIfam" id="NF001824">
    <property type="entry name" value="PRK00558.1-5"/>
    <property type="match status" value="1"/>
</dbReference>
<dbReference type="SUPFAM" id="SSF46600">
    <property type="entry name" value="C-terminal UvrC-binding domain of UvrB"/>
    <property type="match status" value="1"/>
</dbReference>
<dbReference type="PANTHER" id="PTHR30562:SF1">
    <property type="entry name" value="UVRABC SYSTEM PROTEIN C"/>
    <property type="match status" value="1"/>
</dbReference>
<dbReference type="CDD" id="cd10434">
    <property type="entry name" value="GIY-YIG_UvrC_Cho"/>
    <property type="match status" value="1"/>
</dbReference>
<dbReference type="InterPro" id="IPR047296">
    <property type="entry name" value="GIY-YIG_UvrC_Cho"/>
</dbReference>
<dbReference type="Pfam" id="PF01541">
    <property type="entry name" value="GIY-YIG"/>
    <property type="match status" value="1"/>
</dbReference>
<keyword evidence="5 7" id="KW-0234">DNA repair</keyword>
<accession>A0A7C9QS78</accession>
<keyword evidence="3 7" id="KW-0228">DNA excision</keyword>
<dbReference type="InterPro" id="IPR004791">
    <property type="entry name" value="UvrC"/>
</dbReference>
<comment type="caution">
    <text evidence="10">The sequence shown here is derived from an EMBL/GenBank/DDBJ whole genome shotgun (WGS) entry which is preliminary data.</text>
</comment>
<evidence type="ECO:0000256" key="1">
    <source>
        <dbReference type="ARBA" id="ARBA00022490"/>
    </source>
</evidence>
<gene>
    <name evidence="7 10" type="primary">uvrC</name>
    <name evidence="10" type="ORF">G4223_02665</name>
</gene>
<comment type="function">
    <text evidence="7">The UvrABC repair system catalyzes the recognition and processing of DNA lesions. UvrC both incises the 5' and 3' sides of the lesion. The N-terminal half is responsible for the 3' incision and the C-terminal half is responsible for the 5' incision.</text>
</comment>
<dbReference type="SUPFAM" id="SSF47781">
    <property type="entry name" value="RuvA domain 2-like"/>
    <property type="match status" value="1"/>
</dbReference>
<dbReference type="InterPro" id="IPR038476">
    <property type="entry name" value="UvrC_RNase_H_dom_sf"/>
</dbReference>
<organism evidence="10 11">
    <name type="scientific">Magnetospirillum aberrantis SpK</name>
    <dbReference type="NCBI Taxonomy" id="908842"/>
    <lineage>
        <taxon>Bacteria</taxon>
        <taxon>Pseudomonadati</taxon>
        <taxon>Pseudomonadota</taxon>
        <taxon>Alphaproteobacteria</taxon>
        <taxon>Rhodospirillales</taxon>
        <taxon>Rhodospirillaceae</taxon>
        <taxon>Magnetospirillum</taxon>
    </lineage>
</organism>
<evidence type="ECO:0000259" key="8">
    <source>
        <dbReference type="PROSITE" id="PS50164"/>
    </source>
</evidence>
<protein>
    <recommendedName>
        <fullName evidence="7">UvrABC system protein C</fullName>
        <shortName evidence="7">Protein UvrC</shortName>
    </recommendedName>
    <alternativeName>
        <fullName evidence="7">Excinuclease ABC subunit C</fullName>
    </alternativeName>
</protein>
<dbReference type="InterPro" id="IPR010994">
    <property type="entry name" value="RuvA_2-like"/>
</dbReference>
<evidence type="ECO:0000259" key="9">
    <source>
        <dbReference type="PROSITE" id="PS50165"/>
    </source>
</evidence>
<dbReference type="PANTHER" id="PTHR30562">
    <property type="entry name" value="UVRC/OXIDOREDUCTASE"/>
    <property type="match status" value="1"/>
</dbReference>
<dbReference type="InterPro" id="IPR050066">
    <property type="entry name" value="UvrABC_protein_C"/>
</dbReference>
<reference evidence="10 11" key="1">
    <citation type="submission" date="2020-02" db="EMBL/GenBank/DDBJ databases">
        <authorList>
            <person name="Dziuba M."/>
            <person name="Kuznetsov B."/>
            <person name="Mardanov A."/>
            <person name="Ravin N."/>
            <person name="Grouzdev D."/>
        </authorList>
    </citation>
    <scope>NUCLEOTIDE SEQUENCE [LARGE SCALE GENOMIC DNA]</scope>
    <source>
        <strain evidence="10 11">SpK</strain>
    </source>
</reference>